<protein>
    <recommendedName>
        <fullName evidence="3">Reverse transcriptase domain-containing protein</fullName>
    </recommendedName>
</protein>
<name>A0ABQ5GFN7_9ASTR</name>
<evidence type="ECO:0008006" key="3">
    <source>
        <dbReference type="Google" id="ProtNLM"/>
    </source>
</evidence>
<evidence type="ECO:0000313" key="2">
    <source>
        <dbReference type="Proteomes" id="UP001151760"/>
    </source>
</evidence>
<dbReference type="PANTHER" id="PTHR33223">
    <property type="entry name" value="CCHC-TYPE DOMAIN-CONTAINING PROTEIN"/>
    <property type="match status" value="1"/>
</dbReference>
<proteinExistence type="predicted"/>
<reference evidence="1" key="2">
    <citation type="submission" date="2022-01" db="EMBL/GenBank/DDBJ databases">
        <authorList>
            <person name="Yamashiro T."/>
            <person name="Shiraishi A."/>
            <person name="Satake H."/>
            <person name="Nakayama K."/>
        </authorList>
    </citation>
    <scope>NUCLEOTIDE SEQUENCE</scope>
</reference>
<accession>A0ABQ5GFN7</accession>
<gene>
    <name evidence="1" type="ORF">Tco_1033322</name>
</gene>
<evidence type="ECO:0000313" key="1">
    <source>
        <dbReference type="EMBL" id="GJT74036.1"/>
    </source>
</evidence>
<reference evidence="1" key="1">
    <citation type="journal article" date="2022" name="Int. J. Mol. Sci.">
        <title>Draft Genome of Tanacetum Coccineum: Genomic Comparison of Closely Related Tanacetum-Family Plants.</title>
        <authorList>
            <person name="Yamashiro T."/>
            <person name="Shiraishi A."/>
            <person name="Nakayama K."/>
            <person name="Satake H."/>
        </authorList>
    </citation>
    <scope>NUCLEOTIDE SEQUENCE</scope>
</reference>
<keyword evidence="2" id="KW-1185">Reference proteome</keyword>
<sequence length="131" mass="14773">MSPSTSPPTQKIGSSLGAQDYNIAKGKEVVDEDLGKPFKEARRTPLTRRIIEFAGPEYKMPTNIKLYDGTTDPEDHLSRFASAANSGEWPMPVWCRMFQQTLDGSARGWFERLPHDNINEWAELREAFAGI</sequence>
<dbReference type="Proteomes" id="UP001151760">
    <property type="component" value="Unassembled WGS sequence"/>
</dbReference>
<dbReference type="PANTHER" id="PTHR33223:SF11">
    <property type="entry name" value="ELEMENT PROTEIN, PUTATIVE-RELATED"/>
    <property type="match status" value="1"/>
</dbReference>
<comment type="caution">
    <text evidence="1">The sequence shown here is derived from an EMBL/GenBank/DDBJ whole genome shotgun (WGS) entry which is preliminary data.</text>
</comment>
<organism evidence="1 2">
    <name type="scientific">Tanacetum coccineum</name>
    <dbReference type="NCBI Taxonomy" id="301880"/>
    <lineage>
        <taxon>Eukaryota</taxon>
        <taxon>Viridiplantae</taxon>
        <taxon>Streptophyta</taxon>
        <taxon>Embryophyta</taxon>
        <taxon>Tracheophyta</taxon>
        <taxon>Spermatophyta</taxon>
        <taxon>Magnoliopsida</taxon>
        <taxon>eudicotyledons</taxon>
        <taxon>Gunneridae</taxon>
        <taxon>Pentapetalae</taxon>
        <taxon>asterids</taxon>
        <taxon>campanulids</taxon>
        <taxon>Asterales</taxon>
        <taxon>Asteraceae</taxon>
        <taxon>Asteroideae</taxon>
        <taxon>Anthemideae</taxon>
        <taxon>Anthemidinae</taxon>
        <taxon>Tanacetum</taxon>
    </lineage>
</organism>
<dbReference type="EMBL" id="BQNB010018406">
    <property type="protein sequence ID" value="GJT74036.1"/>
    <property type="molecule type" value="Genomic_DNA"/>
</dbReference>